<comment type="caution">
    <text evidence="2">The sequence shown here is derived from an EMBL/GenBank/DDBJ whole genome shotgun (WGS) entry which is preliminary data.</text>
</comment>
<evidence type="ECO:0000313" key="2">
    <source>
        <dbReference type="EMBL" id="TKI64106.1"/>
    </source>
</evidence>
<keyword evidence="2" id="KW-0808">Transferase</keyword>
<dbReference type="AlphaFoldDB" id="A0A4U2YRJ8"/>
<evidence type="ECO:0000256" key="1">
    <source>
        <dbReference type="SAM" id="MobiDB-lite"/>
    </source>
</evidence>
<proteinExistence type="predicted"/>
<name>A0A4U2YRJ8_9ACTN</name>
<dbReference type="Proteomes" id="UP000307808">
    <property type="component" value="Unassembled WGS sequence"/>
</dbReference>
<gene>
    <name evidence="2" type="ORF">FC770_02760</name>
</gene>
<accession>A0A4U2YRJ8</accession>
<protein>
    <submittedName>
        <fullName evidence="2">GNAT family N-acetyltransferase</fullName>
    </submittedName>
</protein>
<dbReference type="EMBL" id="SZPY01000001">
    <property type="protein sequence ID" value="TKI64106.1"/>
    <property type="molecule type" value="Genomic_DNA"/>
</dbReference>
<organism evidence="2 3">
    <name type="scientific">Nocardioides jishulii</name>
    <dbReference type="NCBI Taxonomy" id="2575440"/>
    <lineage>
        <taxon>Bacteria</taxon>
        <taxon>Bacillati</taxon>
        <taxon>Actinomycetota</taxon>
        <taxon>Actinomycetes</taxon>
        <taxon>Propionibacteriales</taxon>
        <taxon>Nocardioidaceae</taxon>
        <taxon>Nocardioides</taxon>
    </lineage>
</organism>
<evidence type="ECO:0000313" key="3">
    <source>
        <dbReference type="Proteomes" id="UP000307808"/>
    </source>
</evidence>
<reference evidence="2 3" key="1">
    <citation type="submission" date="2019-04" db="EMBL/GenBank/DDBJ databases">
        <authorList>
            <person name="Dong K."/>
        </authorList>
    </citation>
    <scope>NUCLEOTIDE SEQUENCE [LARGE SCALE GENOMIC DNA]</scope>
    <source>
        <strain evidence="3">dk3543</strain>
    </source>
</reference>
<sequence>MARRTLDLDVEGLRGLRADAGICLRWKYDPVTAATIPEEREGEALEEWVAEVEEHWGVCGQLLVVDDEPAGYILYSPPAFLPGLGDVPTAPASSDAVVLAEMALPAGAGRTSDAKRLVLAMARDLVTREVAAVEAFGTRRGEDDDVRGRCLQPIDFLESVGFTTHRAHSTTPRLRMELRATRTWKSEVESALERLVGAVRPAMKPGLRPPAMKPEAGGLRSGPRAP</sequence>
<dbReference type="GO" id="GO:0016740">
    <property type="term" value="F:transferase activity"/>
    <property type="evidence" value="ECO:0007669"/>
    <property type="project" value="UniProtKB-KW"/>
</dbReference>
<keyword evidence="3" id="KW-1185">Reference proteome</keyword>
<feature type="region of interest" description="Disordered" evidence="1">
    <location>
        <begin position="203"/>
        <end position="226"/>
    </location>
</feature>
<dbReference type="RefSeq" id="WP_137064569.1">
    <property type="nucleotide sequence ID" value="NZ_CP040748.1"/>
</dbReference>
<dbReference type="OrthoDB" id="5242876at2"/>